<comment type="caution">
    <text evidence="2">The sequence shown here is derived from an EMBL/GenBank/DDBJ whole genome shotgun (WGS) entry which is preliminary data.</text>
</comment>
<dbReference type="AlphaFoldDB" id="A0AAP3XQQ0"/>
<evidence type="ECO:0000313" key="2">
    <source>
        <dbReference type="EMBL" id="MDF1585267.1"/>
    </source>
</evidence>
<sequence length="212" mass="23216">MAVENEAMTIKGPMGGSRGGASPADDPAHGAFVREAPADASLRLYPPRTAKGLDPRHHAFTERIHDFRRAWLAQPGARPVGYLQILDLDQVRRHFGRRWDGLCDRVLQLVETTLESRLGPQDLYLVMSERLVWVLALGGERREIEVKGRLMASELTRLLCGALPGGIAVGFSTRLVNFEALADVDDPLGLLRRLAGLDPPPDPSTREDAPAA</sequence>
<organism evidence="2 3">
    <name type="scientific">Marinimicrococcus flavescens</name>
    <dbReference type="NCBI Taxonomy" id="3031815"/>
    <lineage>
        <taxon>Bacteria</taxon>
        <taxon>Pseudomonadati</taxon>
        <taxon>Pseudomonadota</taxon>
        <taxon>Alphaproteobacteria</taxon>
        <taxon>Geminicoccales</taxon>
        <taxon>Geminicoccaceae</taxon>
        <taxon>Marinimicrococcus</taxon>
    </lineage>
</organism>
<evidence type="ECO:0008006" key="4">
    <source>
        <dbReference type="Google" id="ProtNLM"/>
    </source>
</evidence>
<dbReference type="EMBL" id="JARGEQ010000016">
    <property type="protein sequence ID" value="MDF1585267.1"/>
    <property type="molecule type" value="Genomic_DNA"/>
</dbReference>
<protein>
    <recommendedName>
        <fullName evidence="4">GGDEF domain-containing protein</fullName>
    </recommendedName>
</protein>
<accession>A0AAP3XQQ0</accession>
<dbReference type="RefSeq" id="WP_327787681.1">
    <property type="nucleotide sequence ID" value="NZ_JARGEQ010000016.1"/>
</dbReference>
<keyword evidence="3" id="KW-1185">Reference proteome</keyword>
<evidence type="ECO:0000256" key="1">
    <source>
        <dbReference type="SAM" id="MobiDB-lite"/>
    </source>
</evidence>
<proteinExistence type="predicted"/>
<feature type="region of interest" description="Disordered" evidence="1">
    <location>
        <begin position="1"/>
        <end position="30"/>
    </location>
</feature>
<gene>
    <name evidence="2" type="ORF">PZ740_02585</name>
</gene>
<evidence type="ECO:0000313" key="3">
    <source>
        <dbReference type="Proteomes" id="UP001301140"/>
    </source>
</evidence>
<dbReference type="Proteomes" id="UP001301140">
    <property type="component" value="Unassembled WGS sequence"/>
</dbReference>
<name>A0AAP3XQQ0_9PROT</name>
<reference evidence="2 3" key="1">
    <citation type="submission" date="2023-03" db="EMBL/GenBank/DDBJ databases">
        <title>YIM 152171 draft genome.</title>
        <authorList>
            <person name="Yang Z."/>
        </authorList>
    </citation>
    <scope>NUCLEOTIDE SEQUENCE [LARGE SCALE GENOMIC DNA]</scope>
    <source>
        <strain evidence="2 3">YIM 152171</strain>
    </source>
</reference>